<proteinExistence type="inferred from homology"/>
<dbReference type="InterPro" id="IPR021884">
    <property type="entry name" value="Ice-bd_prot"/>
</dbReference>
<evidence type="ECO:0000256" key="1">
    <source>
        <dbReference type="ARBA" id="ARBA00005445"/>
    </source>
</evidence>
<accession>A0AAD6Z984</accession>
<comment type="similarity">
    <text evidence="1">Belongs to the ice-binding protein family.</text>
</comment>
<keyword evidence="2" id="KW-0732">Signal</keyword>
<dbReference type="Pfam" id="PF11999">
    <property type="entry name" value="Ice_binding"/>
    <property type="match status" value="1"/>
</dbReference>
<dbReference type="Proteomes" id="UP001218218">
    <property type="component" value="Unassembled WGS sequence"/>
</dbReference>
<dbReference type="EMBL" id="JARIHO010000070">
    <property type="protein sequence ID" value="KAJ7312772.1"/>
    <property type="molecule type" value="Genomic_DNA"/>
</dbReference>
<evidence type="ECO:0000256" key="2">
    <source>
        <dbReference type="ARBA" id="ARBA00022729"/>
    </source>
</evidence>
<dbReference type="AlphaFoldDB" id="A0AAD6Z984"/>
<comment type="caution">
    <text evidence="3">The sequence shown here is derived from an EMBL/GenBank/DDBJ whole genome shotgun (WGS) entry which is preliminary data.</text>
</comment>
<evidence type="ECO:0008006" key="5">
    <source>
        <dbReference type="Google" id="ProtNLM"/>
    </source>
</evidence>
<feature type="non-terminal residue" evidence="3">
    <location>
        <position position="1"/>
    </location>
</feature>
<organism evidence="3 4">
    <name type="scientific">Mycena albidolilacea</name>
    <dbReference type="NCBI Taxonomy" id="1033008"/>
    <lineage>
        <taxon>Eukaryota</taxon>
        <taxon>Fungi</taxon>
        <taxon>Dikarya</taxon>
        <taxon>Basidiomycota</taxon>
        <taxon>Agaricomycotina</taxon>
        <taxon>Agaricomycetes</taxon>
        <taxon>Agaricomycetidae</taxon>
        <taxon>Agaricales</taxon>
        <taxon>Marasmiineae</taxon>
        <taxon>Mycenaceae</taxon>
        <taxon>Mycena</taxon>
    </lineage>
</organism>
<name>A0AAD6Z984_9AGAR</name>
<sequence length="319" mass="32143">IGCSLAAGPVPVVLGSAKTFAILANTRVFNTPTSSITGDVGVASGNTSSLSNFGQMRDASQQFSTSAQVSGRVMVGTDEAPTPQLLAGAAVDMQAAFTDAMGGDLTCISGRIVGANLVPGTYKWTTAVTIAGDITLTGSSTDTWIFQISGSFNQETNRRITLAGGALPQNVIWAIAGIITIGANTLLQGNILATGNVEVGANAVHNGCIYALTTVELNMAAISCPGAVVVPPPPTTTFAPGCTVASTATPTAAACATVAFENLNASIHGDDLLTFTLTETVEGERVFEKTLAGLLINTSQSASISALASPEASVGSQTV</sequence>
<protein>
    <recommendedName>
        <fullName evidence="5">Antifreeze protein</fullName>
    </recommendedName>
</protein>
<gene>
    <name evidence="3" type="ORF">DFH08DRAFT_717396</name>
</gene>
<reference evidence="3" key="1">
    <citation type="submission" date="2023-03" db="EMBL/GenBank/DDBJ databases">
        <title>Massive genome expansion in bonnet fungi (Mycena s.s.) driven by repeated elements and novel gene families across ecological guilds.</title>
        <authorList>
            <consortium name="Lawrence Berkeley National Laboratory"/>
            <person name="Harder C.B."/>
            <person name="Miyauchi S."/>
            <person name="Viragh M."/>
            <person name="Kuo A."/>
            <person name="Thoen E."/>
            <person name="Andreopoulos B."/>
            <person name="Lu D."/>
            <person name="Skrede I."/>
            <person name="Drula E."/>
            <person name="Henrissat B."/>
            <person name="Morin E."/>
            <person name="Kohler A."/>
            <person name="Barry K."/>
            <person name="LaButti K."/>
            <person name="Morin E."/>
            <person name="Salamov A."/>
            <person name="Lipzen A."/>
            <person name="Mereny Z."/>
            <person name="Hegedus B."/>
            <person name="Baldrian P."/>
            <person name="Stursova M."/>
            <person name="Weitz H."/>
            <person name="Taylor A."/>
            <person name="Grigoriev I.V."/>
            <person name="Nagy L.G."/>
            <person name="Martin F."/>
            <person name="Kauserud H."/>
        </authorList>
    </citation>
    <scope>NUCLEOTIDE SEQUENCE</scope>
    <source>
        <strain evidence="3">CBHHK002</strain>
    </source>
</reference>
<evidence type="ECO:0000313" key="3">
    <source>
        <dbReference type="EMBL" id="KAJ7312772.1"/>
    </source>
</evidence>
<keyword evidence="4" id="KW-1185">Reference proteome</keyword>
<evidence type="ECO:0000313" key="4">
    <source>
        <dbReference type="Proteomes" id="UP001218218"/>
    </source>
</evidence>